<protein>
    <submittedName>
        <fullName evidence="4">GCN5 family acetyltransferase</fullName>
    </submittedName>
</protein>
<dbReference type="InterPro" id="IPR000182">
    <property type="entry name" value="GNAT_dom"/>
</dbReference>
<feature type="domain" description="N-acetyltransferase" evidence="3">
    <location>
        <begin position="1"/>
        <end position="157"/>
    </location>
</feature>
<dbReference type="CDD" id="cd04301">
    <property type="entry name" value="NAT_SF"/>
    <property type="match status" value="1"/>
</dbReference>
<dbReference type="Pfam" id="PF00583">
    <property type="entry name" value="Acetyltransf_1"/>
    <property type="match status" value="1"/>
</dbReference>
<dbReference type="Proteomes" id="UP000070134">
    <property type="component" value="Chromosome"/>
</dbReference>
<reference evidence="4 5" key="1">
    <citation type="submission" date="2016-02" db="EMBL/GenBank/DDBJ databases">
        <title>Complete genome of Sinomonas atrocyanea KCTC 3377.</title>
        <authorList>
            <person name="Kim K.M."/>
        </authorList>
    </citation>
    <scope>NUCLEOTIDE SEQUENCE [LARGE SCALE GENOMIC DNA]</scope>
    <source>
        <strain evidence="4 5">KCTC 3377</strain>
    </source>
</reference>
<proteinExistence type="predicted"/>
<dbReference type="GO" id="GO:0016747">
    <property type="term" value="F:acyltransferase activity, transferring groups other than amino-acyl groups"/>
    <property type="evidence" value="ECO:0007669"/>
    <property type="project" value="InterPro"/>
</dbReference>
<dbReference type="PROSITE" id="PS51186">
    <property type="entry name" value="GNAT"/>
    <property type="match status" value="1"/>
</dbReference>
<evidence type="ECO:0000313" key="4">
    <source>
        <dbReference type="EMBL" id="AMM33362.1"/>
    </source>
</evidence>
<gene>
    <name evidence="4" type="ORF">SA2016_2697</name>
</gene>
<dbReference type="PATRIC" id="fig|37927.3.peg.2774"/>
<sequence length="172" mass="19413">MRIRSVRRDELPALQAIERAAGEAFRGRGMAQIADDEPPTVEALHHYREEGLAWVAADREDAPVAYLVARLVDGCLHIEQVSVHPAHAGRRIGRTLLDHASRWAECHGVPALTLSTFASVPWNAPYYRRLGFRPIDTPALGPGLVRIRAEEESLRLTRWPRVFMRREVGPRD</sequence>
<evidence type="ECO:0000313" key="5">
    <source>
        <dbReference type="Proteomes" id="UP000070134"/>
    </source>
</evidence>
<dbReference type="PANTHER" id="PTHR43800:SF1">
    <property type="entry name" value="PEPTIDYL-LYSINE N-ACETYLTRANSFERASE YJAB"/>
    <property type="match status" value="1"/>
</dbReference>
<keyword evidence="5" id="KW-1185">Reference proteome</keyword>
<dbReference type="AlphaFoldDB" id="A0A127A6Q9"/>
<dbReference type="Gene3D" id="3.40.630.30">
    <property type="match status" value="1"/>
</dbReference>
<dbReference type="STRING" id="37927.SA2016_2697"/>
<keyword evidence="2" id="KW-0012">Acyltransferase</keyword>
<dbReference type="InterPro" id="IPR016181">
    <property type="entry name" value="Acyl_CoA_acyltransferase"/>
</dbReference>
<name>A0A127A6Q9_9MICC</name>
<evidence type="ECO:0000259" key="3">
    <source>
        <dbReference type="PROSITE" id="PS51186"/>
    </source>
</evidence>
<dbReference type="PANTHER" id="PTHR43800">
    <property type="entry name" value="PEPTIDYL-LYSINE N-ACETYLTRANSFERASE YJAB"/>
    <property type="match status" value="1"/>
</dbReference>
<dbReference type="SUPFAM" id="SSF55729">
    <property type="entry name" value="Acyl-CoA N-acyltransferases (Nat)"/>
    <property type="match status" value="1"/>
</dbReference>
<dbReference type="EMBL" id="CP014518">
    <property type="protein sequence ID" value="AMM33362.1"/>
    <property type="molecule type" value="Genomic_DNA"/>
</dbReference>
<organism evidence="4 5">
    <name type="scientific">Sinomonas atrocyanea</name>
    <dbReference type="NCBI Taxonomy" id="37927"/>
    <lineage>
        <taxon>Bacteria</taxon>
        <taxon>Bacillati</taxon>
        <taxon>Actinomycetota</taxon>
        <taxon>Actinomycetes</taxon>
        <taxon>Micrococcales</taxon>
        <taxon>Micrococcaceae</taxon>
        <taxon>Sinomonas</taxon>
    </lineage>
</organism>
<evidence type="ECO:0000256" key="2">
    <source>
        <dbReference type="ARBA" id="ARBA00023315"/>
    </source>
</evidence>
<keyword evidence="1 4" id="KW-0808">Transferase</keyword>
<dbReference type="OrthoDB" id="572496at2"/>
<dbReference type="KEGG" id="satk:SA2016_2697"/>
<accession>A0A127A6Q9</accession>
<evidence type="ECO:0000256" key="1">
    <source>
        <dbReference type="ARBA" id="ARBA00022679"/>
    </source>
</evidence>